<feature type="region of interest" description="Disordered" evidence="3">
    <location>
        <begin position="1374"/>
        <end position="1395"/>
    </location>
</feature>
<feature type="region of interest" description="Disordered" evidence="3">
    <location>
        <begin position="212"/>
        <end position="237"/>
    </location>
</feature>
<dbReference type="SMART" id="SM00364">
    <property type="entry name" value="LRR_BAC"/>
    <property type="match status" value="5"/>
</dbReference>
<reference evidence="4" key="1">
    <citation type="journal article" date="2021" name="Genome Biol. Evol.">
        <title>The assembled and annotated genome of the fairy-ring fungus Marasmius oreades.</title>
        <authorList>
            <person name="Hiltunen M."/>
            <person name="Ament-Velasquez S.L."/>
            <person name="Johannesson H."/>
        </authorList>
    </citation>
    <scope>NUCLEOTIDE SEQUENCE</scope>
    <source>
        <strain evidence="4">03SP1</strain>
    </source>
</reference>
<feature type="compositionally biased region" description="Polar residues" evidence="3">
    <location>
        <begin position="147"/>
        <end position="171"/>
    </location>
</feature>
<feature type="compositionally biased region" description="Pro residues" evidence="3">
    <location>
        <begin position="131"/>
        <end position="146"/>
    </location>
</feature>
<keyword evidence="1" id="KW-0433">Leucine-rich repeat</keyword>
<dbReference type="InterPro" id="IPR003591">
    <property type="entry name" value="Leu-rich_rpt_typical-subtyp"/>
</dbReference>
<feature type="compositionally biased region" description="Polar residues" evidence="3">
    <location>
        <begin position="212"/>
        <end position="221"/>
    </location>
</feature>
<feature type="region of interest" description="Disordered" evidence="3">
    <location>
        <begin position="60"/>
        <end position="172"/>
    </location>
</feature>
<name>A0A9P7RRY2_9AGAR</name>
<feature type="compositionally biased region" description="Basic and acidic residues" evidence="3">
    <location>
        <begin position="309"/>
        <end position="321"/>
    </location>
</feature>
<dbReference type="PANTHER" id="PTHR47566:SF1">
    <property type="entry name" value="PROTEIN NUD1"/>
    <property type="match status" value="1"/>
</dbReference>
<evidence type="ECO:0000256" key="2">
    <source>
        <dbReference type="ARBA" id="ARBA00022737"/>
    </source>
</evidence>
<feature type="region of interest" description="Disordered" evidence="3">
    <location>
        <begin position="783"/>
        <end position="947"/>
    </location>
</feature>
<dbReference type="InterPro" id="IPR001611">
    <property type="entry name" value="Leu-rich_rpt"/>
</dbReference>
<dbReference type="SMART" id="SM00369">
    <property type="entry name" value="LRR_TYP"/>
    <property type="match status" value="5"/>
</dbReference>
<dbReference type="InterPro" id="IPR032675">
    <property type="entry name" value="LRR_dom_sf"/>
</dbReference>
<protein>
    <recommendedName>
        <fullName evidence="6">Septation initiation network scaffold protein cdc11</fullName>
    </recommendedName>
</protein>
<feature type="compositionally biased region" description="Low complexity" evidence="3">
    <location>
        <begin position="546"/>
        <end position="560"/>
    </location>
</feature>
<dbReference type="Gene3D" id="3.80.10.10">
    <property type="entry name" value="Ribonuclease Inhibitor"/>
    <property type="match status" value="2"/>
</dbReference>
<proteinExistence type="predicted"/>
<feature type="compositionally biased region" description="Low complexity" evidence="3">
    <location>
        <begin position="512"/>
        <end position="537"/>
    </location>
</feature>
<feature type="compositionally biased region" description="Basic and acidic residues" evidence="3">
    <location>
        <begin position="453"/>
        <end position="471"/>
    </location>
</feature>
<feature type="compositionally biased region" description="Low complexity" evidence="3">
    <location>
        <begin position="60"/>
        <end position="70"/>
    </location>
</feature>
<dbReference type="GO" id="GO:0035591">
    <property type="term" value="F:signaling adaptor activity"/>
    <property type="evidence" value="ECO:0007669"/>
    <property type="project" value="TreeGrafter"/>
</dbReference>
<dbReference type="PROSITE" id="PS51450">
    <property type="entry name" value="LRR"/>
    <property type="match status" value="5"/>
</dbReference>
<keyword evidence="5" id="KW-1185">Reference proteome</keyword>
<dbReference type="Proteomes" id="UP001049176">
    <property type="component" value="Chromosome 8"/>
</dbReference>
<dbReference type="KEGG" id="more:E1B28_012606"/>
<dbReference type="SMART" id="SM00365">
    <property type="entry name" value="LRR_SD22"/>
    <property type="match status" value="5"/>
</dbReference>
<dbReference type="PANTHER" id="PTHR47566">
    <property type="match status" value="1"/>
</dbReference>
<feature type="compositionally biased region" description="Acidic residues" evidence="3">
    <location>
        <begin position="857"/>
        <end position="866"/>
    </location>
</feature>
<dbReference type="GO" id="GO:0061499">
    <property type="term" value="C:outer plaque of mitotic spindle pole body"/>
    <property type="evidence" value="ECO:0007669"/>
    <property type="project" value="TreeGrafter"/>
</dbReference>
<dbReference type="OrthoDB" id="7451790at2759"/>
<feature type="region of interest" description="Disordered" evidence="3">
    <location>
        <begin position="444"/>
        <end position="563"/>
    </location>
</feature>
<feature type="region of interest" description="Disordered" evidence="3">
    <location>
        <begin position="639"/>
        <end position="679"/>
    </location>
</feature>
<dbReference type="GO" id="GO:1902412">
    <property type="term" value="P:regulation of mitotic cytokinesis"/>
    <property type="evidence" value="ECO:0007669"/>
    <property type="project" value="TreeGrafter"/>
</dbReference>
<gene>
    <name evidence="4" type="ORF">E1B28_012606</name>
</gene>
<evidence type="ECO:0000313" key="4">
    <source>
        <dbReference type="EMBL" id="KAG7088634.1"/>
    </source>
</evidence>
<evidence type="ECO:0000256" key="3">
    <source>
        <dbReference type="SAM" id="MobiDB-lite"/>
    </source>
</evidence>
<dbReference type="RefSeq" id="XP_043005105.1">
    <property type="nucleotide sequence ID" value="XM_043157737.1"/>
</dbReference>
<evidence type="ECO:0000313" key="5">
    <source>
        <dbReference type="Proteomes" id="UP001049176"/>
    </source>
</evidence>
<feature type="region of interest" description="Disordered" evidence="3">
    <location>
        <begin position="267"/>
        <end position="329"/>
    </location>
</feature>
<dbReference type="SUPFAM" id="SSF52058">
    <property type="entry name" value="L domain-like"/>
    <property type="match status" value="1"/>
</dbReference>
<feature type="compositionally biased region" description="Basic and acidic residues" evidence="3">
    <location>
        <begin position="655"/>
        <end position="665"/>
    </location>
</feature>
<feature type="region of interest" description="Disordered" evidence="3">
    <location>
        <begin position="1"/>
        <end position="41"/>
    </location>
</feature>
<evidence type="ECO:0000256" key="1">
    <source>
        <dbReference type="ARBA" id="ARBA00022614"/>
    </source>
</evidence>
<dbReference type="GeneID" id="66081681"/>
<keyword evidence="2" id="KW-0677">Repeat</keyword>
<feature type="compositionally biased region" description="Polar residues" evidence="3">
    <location>
        <begin position="783"/>
        <end position="818"/>
    </location>
</feature>
<feature type="compositionally biased region" description="Low complexity" evidence="3">
    <location>
        <begin position="472"/>
        <end position="486"/>
    </location>
</feature>
<feature type="compositionally biased region" description="Acidic residues" evidence="3">
    <location>
        <begin position="736"/>
        <end position="747"/>
    </location>
</feature>
<accession>A0A9P7RRY2</accession>
<comment type="caution">
    <text evidence="4">The sequence shown here is derived from an EMBL/GenBank/DDBJ whole genome shotgun (WGS) entry which is preliminary data.</text>
</comment>
<feature type="compositionally biased region" description="Acidic residues" evidence="3">
    <location>
        <begin position="669"/>
        <end position="678"/>
    </location>
</feature>
<feature type="compositionally biased region" description="Low complexity" evidence="3">
    <location>
        <begin position="267"/>
        <end position="281"/>
    </location>
</feature>
<dbReference type="InterPro" id="IPR052574">
    <property type="entry name" value="CDIRP"/>
</dbReference>
<sequence length="1449" mass="159150">MASSRPAWQTEELEDEWIDVEPSTNLDRDIDDDNDDYLNGSRSISLTAPLATIIHTTIHTNTNSPSISPSSSPPSSPSSSSTTSSRPAGGTFLVHASVANGPLLPKTPGRNKKANIKDFFSPLPLERMFEPPSPPSASPPLRPPPQYKSSPDSISNPVPIPSITTLQSNNSESDEILETDIPGMASFDGRKPSLACQFTFAAPRETWLNPNTSTLYPQAESTPGHLHLPHGEPPSSEPPLRLFQFQYDTFTRDHLSAMVDSIAVNTGPGSGTTNSPTSPNNVLSKVSELPSTNSDFSHLRSAKRLKLSPRSEYDDGRDGPRESTVTRPRIYGKDYVGASQSLMQAIKDARDFSTISTVVSVRRGDRDDDMERSKSENISRSWVKHDRSISPFIYAPTSEPHGGYSSSRFREQAATLMAQLKDDMRGQKRIFSGESEYSVINHQEASLNFGDGSETRPSDGTRQSLRMERPVPSHVPVLSISSSPSRTRSRSDSKQSTLRRLGAAHPTDAELSQRMSRMSVGGRRTSSSSTQPTQSVTNIAPISGQSLSTSAAPPSYPSSSVRHTTADDLNRFVSSSTASGTTLTSGSVPSFVKHPGPVQIRTIAPSDVPTLPERMGNMMFDKVLMKWVKSSATVTWPGDYLPTEEVSEDPFGDIESLRDDSKGHNSMDTAEENQEGDEQSVLMGHTELSRVEEQPEVEDEEEMILTSFETDDPSARIVDVMTGVEDDDARTTDSEAGQDELIADESSEVGEAAVVVIDTNYQSRTPSPPLDISASPSSVVPIANNISDTPNRSTILQPPSSIRSALKSTTVTPTSALKDTSLKYKTPLRQQKHRRSVSFSDGKREGPIRGLGRNADGDEDDEDVGDECNHTVPSARSKRIADMMAALEDSDSDSRIDESPSKGSSSEGVRPEELQPLTKRQPSSAPIHGESLASRSPRRVFSRSDAFKLPNNTGNRCNATFLTECSFGVAHDRLVQVITDIEPFEPHWEQLNAIDLSGKNIESAARLKEFLPKLDSLKLSVGIPFKQALHAERVPRRNNNLLSWLSGIPGTVRTLSVSSNSLTRLTSYHHLLNLENLDISGNEIESLSQLSCLRHLRELKADGNKITSTEGLEKMDGLVKLSLQGNHIRSIELERHRWSHLEMLNLSINRLDSISELASLTSLIVLNLDNNSLETIDFGGNMPRLRILRASGNRLSVLNASRVANLRTLYLDNNSLTQILRLERLTKLENLSVRNQGGRGCHFGGRDTRDVRRLYLSGNGLGPGFLSERCYNLVYLELAACRLTQLPEGLKDLIPNVRVLNLNYNFLEDVRPLEGLTRMAKLTVIGSRLKGTKAIIKILQQMPEVEMLDLRMNPCTLGWYLPLLVKDVPGALQPSEGTGGKKGNSGPAWQDLDSKFRRDLPNDSYIGRLAYRGLVMEACPKIRMLDGIEVTEKERDKAHKLLVGIIGKR</sequence>
<organism evidence="4 5">
    <name type="scientific">Marasmius oreades</name>
    <name type="common">fairy-ring Marasmius</name>
    <dbReference type="NCBI Taxonomy" id="181124"/>
    <lineage>
        <taxon>Eukaryota</taxon>
        <taxon>Fungi</taxon>
        <taxon>Dikarya</taxon>
        <taxon>Basidiomycota</taxon>
        <taxon>Agaricomycotina</taxon>
        <taxon>Agaricomycetes</taxon>
        <taxon>Agaricomycetidae</taxon>
        <taxon>Agaricales</taxon>
        <taxon>Marasmiineae</taxon>
        <taxon>Marasmiaceae</taxon>
        <taxon>Marasmius</taxon>
    </lineage>
</organism>
<feature type="region of interest" description="Disordered" evidence="3">
    <location>
        <begin position="726"/>
        <end position="747"/>
    </location>
</feature>
<dbReference type="EMBL" id="CM032188">
    <property type="protein sequence ID" value="KAG7088634.1"/>
    <property type="molecule type" value="Genomic_DNA"/>
</dbReference>
<evidence type="ECO:0008006" key="6">
    <source>
        <dbReference type="Google" id="ProtNLM"/>
    </source>
</evidence>
<dbReference type="GO" id="GO:0031028">
    <property type="term" value="P:septation initiation signaling"/>
    <property type="evidence" value="ECO:0007669"/>
    <property type="project" value="TreeGrafter"/>
</dbReference>